<name>A0ABT8TJ42_9GAMM</name>
<sequence>MRCKNTCRWRSLLSGLLLCLTLPVSAAERELTFITIEVSPWATKHGDSGEMKGAFIELVREIERRTGIATSVSLTPFARVDRELESGGHDCTILIPRSEDAVVIGALVAYHDIGVIPRRGITLSTYEHLEPLTISLLRGSSITQRFDGDDSLTKVFDTDYLISLRKLSRSRVDAVAGAISTIRYLADHNQLSQYLGEPLVLDDVPLKFQCSKKSDKLDLMAEVNQAIEAMKADGVVERIKSEYYF</sequence>
<protein>
    <submittedName>
        <fullName evidence="3">Transporter substrate-binding domain-containing protein</fullName>
    </submittedName>
</protein>
<evidence type="ECO:0000259" key="2">
    <source>
        <dbReference type="Pfam" id="PF00497"/>
    </source>
</evidence>
<proteinExistence type="predicted"/>
<dbReference type="Proteomes" id="UP001168380">
    <property type="component" value="Unassembled WGS sequence"/>
</dbReference>
<organism evidence="3 4">
    <name type="scientific">Gilvimarinus algae</name>
    <dbReference type="NCBI Taxonomy" id="3058037"/>
    <lineage>
        <taxon>Bacteria</taxon>
        <taxon>Pseudomonadati</taxon>
        <taxon>Pseudomonadota</taxon>
        <taxon>Gammaproteobacteria</taxon>
        <taxon>Cellvibrionales</taxon>
        <taxon>Cellvibrionaceae</taxon>
        <taxon>Gilvimarinus</taxon>
    </lineage>
</organism>
<evidence type="ECO:0000313" key="4">
    <source>
        <dbReference type="Proteomes" id="UP001168380"/>
    </source>
</evidence>
<dbReference type="EMBL" id="JAULRT010000060">
    <property type="protein sequence ID" value="MDO3383098.1"/>
    <property type="molecule type" value="Genomic_DNA"/>
</dbReference>
<feature type="chain" id="PRO_5046038363" evidence="1">
    <location>
        <begin position="27"/>
        <end position="245"/>
    </location>
</feature>
<evidence type="ECO:0000256" key="1">
    <source>
        <dbReference type="SAM" id="SignalP"/>
    </source>
</evidence>
<gene>
    <name evidence="3" type="ORF">QWI16_13040</name>
</gene>
<keyword evidence="1" id="KW-0732">Signal</keyword>
<dbReference type="InterPro" id="IPR001638">
    <property type="entry name" value="Solute-binding_3/MltF_N"/>
</dbReference>
<reference evidence="3" key="1">
    <citation type="submission" date="2023-07" db="EMBL/GenBank/DDBJ databases">
        <title>Gilvimarinus algae sp. nov., isolated from the surface of Kelp.</title>
        <authorList>
            <person name="Sun Y.Y."/>
            <person name="Gong Y."/>
            <person name="Du Z.J."/>
        </authorList>
    </citation>
    <scope>NUCLEOTIDE SEQUENCE</scope>
    <source>
        <strain evidence="3">SDUM040014</strain>
    </source>
</reference>
<comment type="caution">
    <text evidence="3">The sequence shown here is derived from an EMBL/GenBank/DDBJ whole genome shotgun (WGS) entry which is preliminary data.</text>
</comment>
<dbReference type="Pfam" id="PF00497">
    <property type="entry name" value="SBP_bac_3"/>
    <property type="match status" value="1"/>
</dbReference>
<keyword evidence="4" id="KW-1185">Reference proteome</keyword>
<dbReference type="Gene3D" id="3.40.190.10">
    <property type="entry name" value="Periplasmic binding protein-like II"/>
    <property type="match status" value="2"/>
</dbReference>
<dbReference type="RefSeq" id="WP_302713808.1">
    <property type="nucleotide sequence ID" value="NZ_JAULRT010000060.1"/>
</dbReference>
<feature type="domain" description="Solute-binding protein family 3/N-terminal" evidence="2">
    <location>
        <begin position="40"/>
        <end position="244"/>
    </location>
</feature>
<dbReference type="SUPFAM" id="SSF53850">
    <property type="entry name" value="Periplasmic binding protein-like II"/>
    <property type="match status" value="1"/>
</dbReference>
<evidence type="ECO:0000313" key="3">
    <source>
        <dbReference type="EMBL" id="MDO3383098.1"/>
    </source>
</evidence>
<feature type="signal peptide" evidence="1">
    <location>
        <begin position="1"/>
        <end position="26"/>
    </location>
</feature>
<accession>A0ABT8TJ42</accession>